<feature type="chain" id="PRO_5027589983" evidence="5">
    <location>
        <begin position="19"/>
        <end position="399"/>
    </location>
</feature>
<reference evidence="7" key="1">
    <citation type="submission" date="2025-08" db="UniProtKB">
        <authorList>
            <consortium name="RefSeq"/>
        </authorList>
    </citation>
    <scope>IDENTIFICATION</scope>
    <source>
        <tissue evidence="7">Whole insect</tissue>
    </source>
</reference>
<evidence type="ECO:0000313" key="7">
    <source>
        <dbReference type="RefSeq" id="XP_028133998.1"/>
    </source>
</evidence>
<name>A0A6P7FLZ1_DIAVI</name>
<dbReference type="InterPro" id="IPR023796">
    <property type="entry name" value="Serpin_dom"/>
</dbReference>
<dbReference type="PANTHER" id="PTHR11461">
    <property type="entry name" value="SERINE PROTEASE INHIBITOR, SERPIN"/>
    <property type="match status" value="1"/>
</dbReference>
<protein>
    <submittedName>
        <fullName evidence="7">Antichymotrypsin-2-like</fullName>
    </submittedName>
</protein>
<dbReference type="SMART" id="SM00093">
    <property type="entry name" value="SERPIN"/>
    <property type="match status" value="1"/>
</dbReference>
<dbReference type="GO" id="GO:0004867">
    <property type="term" value="F:serine-type endopeptidase inhibitor activity"/>
    <property type="evidence" value="ECO:0007669"/>
    <property type="project" value="UniProtKB-KW"/>
</dbReference>
<dbReference type="InterPro" id="IPR042178">
    <property type="entry name" value="Serpin_sf_1"/>
</dbReference>
<keyword evidence="2" id="KW-0646">Protease inhibitor</keyword>
<dbReference type="RefSeq" id="XP_028133998.1">
    <property type="nucleotide sequence ID" value="XM_028278197.1"/>
</dbReference>
<dbReference type="Gene3D" id="2.30.39.10">
    <property type="entry name" value="Alpha-1-antitrypsin, domain 1"/>
    <property type="match status" value="1"/>
</dbReference>
<proteinExistence type="inferred from homology"/>
<comment type="similarity">
    <text evidence="1 4">Belongs to the serpin family.</text>
</comment>
<dbReference type="Gene3D" id="3.30.497.10">
    <property type="entry name" value="Antithrombin, subunit I, domain 2"/>
    <property type="match status" value="1"/>
</dbReference>
<evidence type="ECO:0000256" key="2">
    <source>
        <dbReference type="ARBA" id="ARBA00022690"/>
    </source>
</evidence>
<accession>A0A6P7FLZ1</accession>
<gene>
    <name evidence="7" type="primary">LOC114329175</name>
</gene>
<dbReference type="AlphaFoldDB" id="A0A6P7FLZ1"/>
<evidence type="ECO:0000256" key="3">
    <source>
        <dbReference type="ARBA" id="ARBA00022900"/>
    </source>
</evidence>
<dbReference type="InterPro" id="IPR036186">
    <property type="entry name" value="Serpin_sf"/>
</dbReference>
<keyword evidence="5" id="KW-0732">Signal</keyword>
<dbReference type="InterPro" id="IPR000215">
    <property type="entry name" value="Serpin_fam"/>
</dbReference>
<dbReference type="InParanoid" id="A0A6P7FLZ1"/>
<dbReference type="InterPro" id="IPR023795">
    <property type="entry name" value="Serpin_CS"/>
</dbReference>
<evidence type="ECO:0000256" key="5">
    <source>
        <dbReference type="SAM" id="SignalP"/>
    </source>
</evidence>
<sequence>MMFFSLFLISAYFSQCFASEAVEIFANGIVKYSGNIYKELVIDNNTKGKNFITSPLGVQVILALVGEGCKGVTAQQLITGLQLPNTNVRREVINHYRTLNPFIKGTFELNLAIKLYISRYFKVLPSFLDLARNIYKSDIENIDFSNHVLAANNINKWVALETNNTIQGLVDANELSALTKFVTVSALYFRGDWTRSFSPQRTDNQNFFPRYCNNNKIAKIVKTMNAINTYLFLDSSALEAKFLEIPYKNSNCSMTFILPHEQDGLCSIEKDIQKYLQKQKLTTELVDVSIPKFNITSSINYIPLLRKLGITQVFEETADMTGISTQRDLFIQFVTQKAFIGVNEQGTLATAASAAVGVIRSLPLPPPDTDLTFKADHPFFYYIRDNESGVILFIGRYVQ</sequence>
<dbReference type="SUPFAM" id="SSF56574">
    <property type="entry name" value="Serpins"/>
    <property type="match status" value="1"/>
</dbReference>
<dbReference type="Pfam" id="PF00079">
    <property type="entry name" value="Serpin"/>
    <property type="match status" value="1"/>
</dbReference>
<evidence type="ECO:0000256" key="4">
    <source>
        <dbReference type="RuleBase" id="RU000411"/>
    </source>
</evidence>
<dbReference type="GO" id="GO:0005615">
    <property type="term" value="C:extracellular space"/>
    <property type="evidence" value="ECO:0007669"/>
    <property type="project" value="InterPro"/>
</dbReference>
<dbReference type="PROSITE" id="PS00284">
    <property type="entry name" value="SERPIN"/>
    <property type="match status" value="1"/>
</dbReference>
<dbReference type="OrthoDB" id="9518664at2759"/>
<dbReference type="KEGG" id="dvv:114329175"/>
<dbReference type="InterPro" id="IPR042185">
    <property type="entry name" value="Serpin_sf_2"/>
</dbReference>
<dbReference type="PANTHER" id="PTHR11461:SF211">
    <property type="entry name" value="GH10112P-RELATED"/>
    <property type="match status" value="1"/>
</dbReference>
<feature type="signal peptide" evidence="5">
    <location>
        <begin position="1"/>
        <end position="18"/>
    </location>
</feature>
<evidence type="ECO:0000256" key="1">
    <source>
        <dbReference type="ARBA" id="ARBA00009500"/>
    </source>
</evidence>
<evidence type="ECO:0000259" key="6">
    <source>
        <dbReference type="SMART" id="SM00093"/>
    </source>
</evidence>
<keyword evidence="3" id="KW-0722">Serine protease inhibitor</keyword>
<organism evidence="7">
    <name type="scientific">Diabrotica virgifera virgifera</name>
    <name type="common">western corn rootworm</name>
    <dbReference type="NCBI Taxonomy" id="50390"/>
    <lineage>
        <taxon>Eukaryota</taxon>
        <taxon>Metazoa</taxon>
        <taxon>Ecdysozoa</taxon>
        <taxon>Arthropoda</taxon>
        <taxon>Hexapoda</taxon>
        <taxon>Insecta</taxon>
        <taxon>Pterygota</taxon>
        <taxon>Neoptera</taxon>
        <taxon>Endopterygota</taxon>
        <taxon>Coleoptera</taxon>
        <taxon>Polyphaga</taxon>
        <taxon>Cucujiformia</taxon>
        <taxon>Chrysomeloidea</taxon>
        <taxon>Chrysomelidae</taxon>
        <taxon>Galerucinae</taxon>
        <taxon>Diabroticina</taxon>
        <taxon>Diabroticites</taxon>
        <taxon>Diabrotica</taxon>
    </lineage>
</organism>
<feature type="domain" description="Serpin" evidence="6">
    <location>
        <begin position="34"/>
        <end position="398"/>
    </location>
</feature>